<reference evidence="2" key="1">
    <citation type="submission" date="2014-11" db="EMBL/GenBank/DDBJ databases">
        <authorList>
            <person name="Malar M.C."/>
            <person name="Sen D."/>
            <person name="Tripathy S."/>
        </authorList>
    </citation>
    <scope>NUCLEOTIDE SEQUENCE</scope>
    <source>
        <strain evidence="2">BDU141951</strain>
    </source>
</reference>
<proteinExistence type="predicted"/>
<gene>
    <name evidence="2" type="ORF">QQ91_005745</name>
</gene>
<feature type="region of interest" description="Disordered" evidence="1">
    <location>
        <begin position="62"/>
        <end position="86"/>
    </location>
</feature>
<dbReference type="EMBL" id="JTHE02000003">
    <property type="protein sequence ID" value="NEV66612.1"/>
    <property type="molecule type" value="Genomic_DNA"/>
</dbReference>
<feature type="compositionally biased region" description="Polar residues" evidence="1">
    <location>
        <begin position="76"/>
        <end position="85"/>
    </location>
</feature>
<organism evidence="2">
    <name type="scientific">Lyngbya confervoides BDU141951</name>
    <dbReference type="NCBI Taxonomy" id="1574623"/>
    <lineage>
        <taxon>Bacteria</taxon>
        <taxon>Bacillati</taxon>
        <taxon>Cyanobacteriota</taxon>
        <taxon>Cyanophyceae</taxon>
        <taxon>Oscillatoriophycideae</taxon>
        <taxon>Oscillatoriales</taxon>
        <taxon>Microcoleaceae</taxon>
        <taxon>Lyngbya</taxon>
    </lineage>
</organism>
<reference evidence="2" key="3">
    <citation type="submission" date="2020-02" db="EMBL/GenBank/DDBJ databases">
        <authorList>
            <person name="Sarangi A.N."/>
            <person name="Ghosh S."/>
            <person name="Mukherjee M."/>
            <person name="Tripathy S."/>
        </authorList>
    </citation>
    <scope>NUCLEOTIDE SEQUENCE</scope>
    <source>
        <strain evidence="2">BDU141951</strain>
    </source>
</reference>
<comment type="caution">
    <text evidence="2">The sequence shown here is derived from an EMBL/GenBank/DDBJ whole genome shotgun (WGS) entry which is preliminary data.</text>
</comment>
<sequence length="178" mass="20962">MKELAQTWTHWRYQYYLDVRWASDCLWLSVQQKKGDTTQLPHWKHFGIRWEHPRCISVKTRWPPEAKHDSTDKSQDGQLLTPSQQIEDDPIEQLRTSLCERAAKIQAIQARFGPDMPEEYRIEILNTAQAVIDYWQDGGKHERCYKARWKFEHAPVNFSGPQCSRALGRAFFGLDADD</sequence>
<reference evidence="2" key="2">
    <citation type="journal article" date="2015" name="Genome Announc.">
        <title>Draft Genome Sequence of Filamentous Marine Cyanobacterium Lyngbya confervoides Strain BDU141951.</title>
        <authorList>
            <person name="Chandrababunaidu M.M."/>
            <person name="Sen D."/>
            <person name="Tripathy S."/>
        </authorList>
    </citation>
    <scope>NUCLEOTIDE SEQUENCE</scope>
    <source>
        <strain evidence="2">BDU141951</strain>
    </source>
</reference>
<evidence type="ECO:0000313" key="2">
    <source>
        <dbReference type="EMBL" id="NEV66612.1"/>
    </source>
</evidence>
<name>A0A0C1Y174_9CYAN</name>
<accession>A0A0C1Y174</accession>
<protein>
    <submittedName>
        <fullName evidence="2">Uncharacterized protein</fullName>
    </submittedName>
</protein>
<evidence type="ECO:0000256" key="1">
    <source>
        <dbReference type="SAM" id="MobiDB-lite"/>
    </source>
</evidence>
<dbReference type="AlphaFoldDB" id="A0A0C1Y174"/>
<feature type="compositionally biased region" description="Basic and acidic residues" evidence="1">
    <location>
        <begin position="62"/>
        <end position="75"/>
    </location>
</feature>